<organism evidence="2">
    <name type="scientific">hydrothermal vent metagenome</name>
    <dbReference type="NCBI Taxonomy" id="652676"/>
    <lineage>
        <taxon>unclassified sequences</taxon>
        <taxon>metagenomes</taxon>
        <taxon>ecological metagenomes</taxon>
    </lineage>
</organism>
<feature type="compositionally biased region" description="Low complexity" evidence="1">
    <location>
        <begin position="30"/>
        <end position="46"/>
    </location>
</feature>
<dbReference type="GO" id="GO:0042597">
    <property type="term" value="C:periplasmic space"/>
    <property type="evidence" value="ECO:0007669"/>
    <property type="project" value="InterPro"/>
</dbReference>
<feature type="region of interest" description="Disordered" evidence="1">
    <location>
        <begin position="169"/>
        <end position="211"/>
    </location>
</feature>
<dbReference type="AlphaFoldDB" id="A0A3B0TII1"/>
<evidence type="ECO:0000256" key="1">
    <source>
        <dbReference type="SAM" id="MobiDB-lite"/>
    </source>
</evidence>
<evidence type="ECO:0000313" key="2">
    <source>
        <dbReference type="EMBL" id="VAW14292.1"/>
    </source>
</evidence>
<name>A0A3B0TII1_9ZZZZ</name>
<reference evidence="2" key="1">
    <citation type="submission" date="2018-06" db="EMBL/GenBank/DDBJ databases">
        <authorList>
            <person name="Zhirakovskaya E."/>
        </authorList>
    </citation>
    <scope>NUCLEOTIDE SEQUENCE</scope>
</reference>
<feature type="region of interest" description="Disordered" evidence="1">
    <location>
        <begin position="28"/>
        <end position="64"/>
    </location>
</feature>
<protein>
    <submittedName>
        <fullName evidence="2">Uncharacterized protein</fullName>
    </submittedName>
</protein>
<gene>
    <name evidence="2" type="ORF">MNBD_ALPHA12-2024</name>
</gene>
<dbReference type="Pfam" id="PF07813">
    <property type="entry name" value="LTXXQ"/>
    <property type="match status" value="1"/>
</dbReference>
<dbReference type="EMBL" id="UOEO01000007">
    <property type="protein sequence ID" value="VAW14292.1"/>
    <property type="molecule type" value="Genomic_DNA"/>
</dbReference>
<accession>A0A3B0TII1</accession>
<proteinExistence type="predicted"/>
<dbReference type="InterPro" id="IPR012899">
    <property type="entry name" value="LTXXQ"/>
</dbReference>
<sequence>MRNLAKTLTMTVIVGAISATGFATIASAHGPNNGQNNGPNNRFGPNVERNQGPHNGQQFGGPRNGGGFGPIRLVCSERGQTRIENGFDRLAQRVDLSKEQLVALENLKTAALAAQAGFSQACADFKPVKGADLIDRMKSRQTAIAARLIGMQSVMPTLEIFFDSLSDQQKAQLRPPMPPHKGMGAQRNGPHGDQYNQDNSGAPVEAPQTNG</sequence>